<organism evidence="3">
    <name type="scientific">marine metagenome</name>
    <dbReference type="NCBI Taxonomy" id="408172"/>
    <lineage>
        <taxon>unclassified sequences</taxon>
        <taxon>metagenomes</taxon>
        <taxon>ecological metagenomes</taxon>
    </lineage>
</organism>
<name>A0A381PY34_9ZZZZ</name>
<dbReference type="PROSITE" id="PS51257">
    <property type="entry name" value="PROKAR_LIPOPROTEIN"/>
    <property type="match status" value="1"/>
</dbReference>
<dbReference type="AlphaFoldDB" id="A0A381PY34"/>
<gene>
    <name evidence="3" type="ORF">METZ01_LOCUS24856</name>
</gene>
<proteinExistence type="predicted"/>
<evidence type="ECO:0000259" key="2">
    <source>
        <dbReference type="Pfam" id="PF13525"/>
    </source>
</evidence>
<dbReference type="EMBL" id="UINC01001139">
    <property type="protein sequence ID" value="SUZ72002.1"/>
    <property type="molecule type" value="Genomic_DNA"/>
</dbReference>
<keyword evidence="1" id="KW-0732">Signal</keyword>
<protein>
    <recommendedName>
        <fullName evidence="2">Outer membrane lipoprotein BamD-like domain-containing protein</fullName>
    </recommendedName>
</protein>
<dbReference type="InterPro" id="IPR039565">
    <property type="entry name" value="BamD-like"/>
</dbReference>
<dbReference type="SUPFAM" id="SSF48452">
    <property type="entry name" value="TPR-like"/>
    <property type="match status" value="1"/>
</dbReference>
<evidence type="ECO:0000313" key="3">
    <source>
        <dbReference type="EMBL" id="SUZ72002.1"/>
    </source>
</evidence>
<dbReference type="InterPro" id="IPR011990">
    <property type="entry name" value="TPR-like_helical_dom_sf"/>
</dbReference>
<accession>A0A381PY34</accession>
<feature type="domain" description="Outer membrane lipoprotein BamD-like" evidence="2">
    <location>
        <begin position="23"/>
        <end position="148"/>
    </location>
</feature>
<evidence type="ECO:0000256" key="1">
    <source>
        <dbReference type="ARBA" id="ARBA00022729"/>
    </source>
</evidence>
<reference evidence="3" key="1">
    <citation type="submission" date="2018-05" db="EMBL/GenBank/DDBJ databases">
        <authorList>
            <person name="Lanie J.A."/>
            <person name="Ng W.-L."/>
            <person name="Kazmierczak K.M."/>
            <person name="Andrzejewski T.M."/>
            <person name="Davidsen T.M."/>
            <person name="Wayne K.J."/>
            <person name="Tettelin H."/>
            <person name="Glass J.I."/>
            <person name="Rusch D."/>
            <person name="Podicherti R."/>
            <person name="Tsui H.-C.T."/>
            <person name="Winkler M.E."/>
        </authorList>
    </citation>
    <scope>NUCLEOTIDE SEQUENCE</scope>
</reference>
<dbReference type="Gene3D" id="1.25.40.10">
    <property type="entry name" value="Tetratricopeptide repeat domain"/>
    <property type="match status" value="1"/>
</dbReference>
<sequence length="161" mass="18799">MKTKHLLFAIIPLVMAGCGLFKSADDLYKEAETKRNGGEVQAALELLQRIVNQHTDHKKAPEAQYLIAEIYYRDMRDYSEAIKQYDKVKNNFPDSKQVPFSLFMQGFIFANMLADFKQAEIHYSKFIKKYPNHELYQSVEFELKYLGKEIKDIPVLKHITS</sequence>
<dbReference type="Pfam" id="PF13525">
    <property type="entry name" value="YfiO"/>
    <property type="match status" value="1"/>
</dbReference>